<name>A0AA45W0Z3_9RHOB</name>
<dbReference type="Proteomes" id="UP000186216">
    <property type="component" value="Unassembled WGS sequence"/>
</dbReference>
<organism evidence="1 2">
    <name type="scientific">Paracoccus saliphilus</name>
    <dbReference type="NCBI Taxonomy" id="405559"/>
    <lineage>
        <taxon>Bacteria</taxon>
        <taxon>Pseudomonadati</taxon>
        <taxon>Pseudomonadota</taxon>
        <taxon>Alphaproteobacteria</taxon>
        <taxon>Rhodobacterales</taxon>
        <taxon>Paracoccaceae</taxon>
        <taxon>Paracoccus</taxon>
    </lineage>
</organism>
<reference evidence="1 2" key="1">
    <citation type="submission" date="2017-01" db="EMBL/GenBank/DDBJ databases">
        <authorList>
            <person name="Varghese N."/>
            <person name="Submissions S."/>
        </authorList>
    </citation>
    <scope>NUCLEOTIDE SEQUENCE [LARGE SCALE GENOMIC DNA]</scope>
    <source>
        <strain evidence="1 2">DSM 18447</strain>
    </source>
</reference>
<sequence>MKHRFSRWNQGATAPFFCNACCVLSAVQQQARLDQQMLGILPHNPYTVRAQGVHSPYTGSVRCVIALL</sequence>
<comment type="caution">
    <text evidence="1">The sequence shown here is derived from an EMBL/GenBank/DDBJ whole genome shotgun (WGS) entry which is preliminary data.</text>
</comment>
<dbReference type="EMBL" id="FTOU01000001">
    <property type="protein sequence ID" value="SIS52928.1"/>
    <property type="molecule type" value="Genomic_DNA"/>
</dbReference>
<dbReference type="AlphaFoldDB" id="A0AA45W0Z3"/>
<evidence type="ECO:0000313" key="2">
    <source>
        <dbReference type="Proteomes" id="UP000186216"/>
    </source>
</evidence>
<protein>
    <submittedName>
        <fullName evidence="1">Uncharacterized protein</fullName>
    </submittedName>
</protein>
<accession>A0AA45W0Z3</accession>
<evidence type="ECO:0000313" key="1">
    <source>
        <dbReference type="EMBL" id="SIS52928.1"/>
    </source>
</evidence>
<proteinExistence type="predicted"/>
<gene>
    <name evidence="1" type="ORF">SAMN05421772_101281</name>
</gene>